<dbReference type="AlphaFoldDB" id="A0A4Z1PCI0"/>
<name>A0A4Z1PCI0_9PEZI</name>
<evidence type="ECO:0000313" key="2">
    <source>
        <dbReference type="Proteomes" id="UP000298493"/>
    </source>
</evidence>
<gene>
    <name evidence="1" type="ORF">E6O75_ATG01565</name>
</gene>
<protein>
    <submittedName>
        <fullName evidence="1">Uncharacterized protein</fullName>
    </submittedName>
</protein>
<evidence type="ECO:0000313" key="1">
    <source>
        <dbReference type="EMBL" id="TID27072.1"/>
    </source>
</evidence>
<dbReference type="Proteomes" id="UP000298493">
    <property type="component" value="Unassembled WGS sequence"/>
</dbReference>
<accession>A0A4Z1PCI0</accession>
<proteinExistence type="predicted"/>
<sequence length="184" mass="21681">MPAFEDLPRELRQEILKLAFDHAIDTDIDFNKNIERYIRSYAGFYRLEQKPTKDLLRLLGPVPQSDDHWHPDSFAPHLCSTLESLRKAFPTIIDDIDFTFSKALNLFEKDVQRWKETERDYCHLTSSNQTALYQHAERTWERGELFDFGVGIENDGCNLAYDDKPSEKMVKSFNSVVRTHHTRR</sequence>
<organism evidence="1 2">
    <name type="scientific">Venturia nashicola</name>
    <dbReference type="NCBI Taxonomy" id="86259"/>
    <lineage>
        <taxon>Eukaryota</taxon>
        <taxon>Fungi</taxon>
        <taxon>Dikarya</taxon>
        <taxon>Ascomycota</taxon>
        <taxon>Pezizomycotina</taxon>
        <taxon>Dothideomycetes</taxon>
        <taxon>Pleosporomycetidae</taxon>
        <taxon>Venturiales</taxon>
        <taxon>Venturiaceae</taxon>
        <taxon>Venturia</taxon>
    </lineage>
</organism>
<keyword evidence="2" id="KW-1185">Reference proteome</keyword>
<reference evidence="1 2" key="1">
    <citation type="submission" date="2019-04" db="EMBL/GenBank/DDBJ databases">
        <title>High contiguity whole genome sequence and gene annotation resource for two Venturia nashicola isolates.</title>
        <authorList>
            <person name="Prokchorchik M."/>
            <person name="Won K."/>
            <person name="Lee Y."/>
            <person name="Choi E.D."/>
            <person name="Segonzac C."/>
            <person name="Sohn K.H."/>
        </authorList>
    </citation>
    <scope>NUCLEOTIDE SEQUENCE [LARGE SCALE GENOMIC DNA]</scope>
    <source>
        <strain evidence="1 2">PRI2</strain>
    </source>
</reference>
<dbReference type="EMBL" id="SNSC02000002">
    <property type="protein sequence ID" value="TID27072.1"/>
    <property type="molecule type" value="Genomic_DNA"/>
</dbReference>
<comment type="caution">
    <text evidence="1">The sequence shown here is derived from an EMBL/GenBank/DDBJ whole genome shotgun (WGS) entry which is preliminary data.</text>
</comment>